<dbReference type="RefSeq" id="WP_172505087.1">
    <property type="nucleotide sequence ID" value="NZ_JAJHTM010000009.1"/>
</dbReference>
<feature type="binding site" evidence="6">
    <location>
        <position position="65"/>
    </location>
    <ligand>
        <name>substrate</name>
    </ligand>
</feature>
<protein>
    <submittedName>
        <fullName evidence="8">Putative acetyltransferase EpsM</fullName>
        <ecNumber evidence="8">2.3.1.-</ecNumber>
    </submittedName>
</protein>
<sequence>MDKRICLFGASGHGKVIKDIAVNNNVEVFTFVDDNPKLEVLHNISVIKSAEIASVNTENFIISIGNNEIRKKIANKLSVKFSSLIDTTAIISKSAKIAAGTVIMPCAVINADVTIGKHCIINTGAIIEHDCSIENYVHVSPNATITGAVSIKEGTHIGAGAIVIPGVKIGKWATIGAGTVIIKDVPDYAVVVGNPGRIIKFKEKK</sequence>
<dbReference type="PROSITE" id="PS00101">
    <property type="entry name" value="HEXAPEP_TRANSFERASES"/>
    <property type="match status" value="1"/>
</dbReference>
<accession>A0A2I2M714</accession>
<dbReference type="CDD" id="cd03360">
    <property type="entry name" value="LbH_AT_putative"/>
    <property type="match status" value="1"/>
</dbReference>
<name>A0A2I2M714_9FLAO</name>
<evidence type="ECO:0000256" key="5">
    <source>
        <dbReference type="PIRSR" id="PIRSR620019-1"/>
    </source>
</evidence>
<organism evidence="8 9">
    <name type="scientific">Tenacibaculum finnmarkense genomovar ulcerans</name>
    <dbReference type="NCBI Taxonomy" id="2781388"/>
    <lineage>
        <taxon>Bacteria</taxon>
        <taxon>Pseudomonadati</taxon>
        <taxon>Bacteroidota</taxon>
        <taxon>Flavobacteriia</taxon>
        <taxon>Flavobacteriales</taxon>
        <taxon>Flavobacteriaceae</taxon>
        <taxon>Tenacibaculum</taxon>
        <taxon>Tenacibaculum finnmarkense</taxon>
    </lineage>
</organism>
<dbReference type="InterPro" id="IPR018357">
    <property type="entry name" value="Hexapep_transf_CS"/>
</dbReference>
<dbReference type="AlphaFoldDB" id="A0A2I2M714"/>
<evidence type="ECO:0000256" key="3">
    <source>
        <dbReference type="ARBA" id="ARBA00022737"/>
    </source>
</evidence>
<feature type="domain" description="PglD N-terminal" evidence="7">
    <location>
        <begin position="4"/>
        <end position="77"/>
    </location>
</feature>
<evidence type="ECO:0000256" key="4">
    <source>
        <dbReference type="ARBA" id="ARBA00023315"/>
    </source>
</evidence>
<feature type="binding site" evidence="6">
    <location>
        <position position="138"/>
    </location>
    <ligand>
        <name>acetyl-CoA</name>
        <dbReference type="ChEBI" id="CHEBI:57288"/>
    </ligand>
</feature>
<keyword evidence="2 8" id="KW-0808">Transferase</keyword>
<evidence type="ECO:0000256" key="1">
    <source>
        <dbReference type="ARBA" id="ARBA00007274"/>
    </source>
</evidence>
<dbReference type="Proteomes" id="UP000490060">
    <property type="component" value="Unassembled WGS sequence"/>
</dbReference>
<feature type="active site" description="Proton acceptor" evidence="5">
    <location>
        <position position="129"/>
    </location>
</feature>
<dbReference type="NCBIfam" id="TIGR03570">
    <property type="entry name" value="NeuD_NnaD"/>
    <property type="match status" value="1"/>
</dbReference>
<dbReference type="SUPFAM" id="SSF51161">
    <property type="entry name" value="Trimeric LpxA-like enzymes"/>
    <property type="match status" value="1"/>
</dbReference>
<dbReference type="InterPro" id="IPR011004">
    <property type="entry name" value="Trimer_LpxA-like_sf"/>
</dbReference>
<dbReference type="Pfam" id="PF17836">
    <property type="entry name" value="PglD_N"/>
    <property type="match status" value="1"/>
</dbReference>
<evidence type="ECO:0000256" key="2">
    <source>
        <dbReference type="ARBA" id="ARBA00022679"/>
    </source>
</evidence>
<dbReference type="InterPro" id="IPR041561">
    <property type="entry name" value="PglD_N"/>
</dbReference>
<reference evidence="8 9" key="1">
    <citation type="submission" date="2017-11" db="EMBL/GenBank/DDBJ databases">
        <authorList>
            <person name="Duchaud E."/>
        </authorList>
    </citation>
    <scope>NUCLEOTIDE SEQUENCE [LARGE SCALE GENOMIC DNA]</scope>
    <source>
        <strain evidence="8 9">TNO010</strain>
    </source>
</reference>
<feature type="site" description="Increases basicity of active site His" evidence="5">
    <location>
        <position position="130"/>
    </location>
</feature>
<dbReference type="InterPro" id="IPR001451">
    <property type="entry name" value="Hexapep"/>
</dbReference>
<proteinExistence type="inferred from homology"/>
<feature type="binding site" evidence="6">
    <location>
        <begin position="11"/>
        <end position="13"/>
    </location>
    <ligand>
        <name>substrate</name>
    </ligand>
</feature>
<dbReference type="PANTHER" id="PTHR43300:SF7">
    <property type="entry name" value="UDP-N-ACETYLBACILLOSAMINE N-ACETYLTRANSFERASE"/>
    <property type="match status" value="1"/>
</dbReference>
<evidence type="ECO:0000259" key="7">
    <source>
        <dbReference type="Pfam" id="PF17836"/>
    </source>
</evidence>
<evidence type="ECO:0000313" key="9">
    <source>
        <dbReference type="Proteomes" id="UP000490060"/>
    </source>
</evidence>
<keyword evidence="4 8" id="KW-0012">Acyltransferase</keyword>
<comment type="similarity">
    <text evidence="1">Belongs to the transferase hexapeptide repeat family.</text>
</comment>
<gene>
    <name evidence="8" type="primary">epsM</name>
    <name evidence="8" type="ORF">TNO010_180029</name>
</gene>
<dbReference type="Gene3D" id="2.160.10.10">
    <property type="entry name" value="Hexapeptide repeat proteins"/>
    <property type="match status" value="1"/>
</dbReference>
<dbReference type="EC" id="2.3.1.-" evidence="8"/>
<dbReference type="InterPro" id="IPR050179">
    <property type="entry name" value="Trans_hexapeptide_repeat"/>
</dbReference>
<dbReference type="PANTHER" id="PTHR43300">
    <property type="entry name" value="ACETYLTRANSFERASE"/>
    <property type="match status" value="1"/>
</dbReference>
<evidence type="ECO:0000313" key="8">
    <source>
        <dbReference type="EMBL" id="SOU88333.1"/>
    </source>
</evidence>
<dbReference type="Pfam" id="PF00132">
    <property type="entry name" value="Hexapep"/>
    <property type="match status" value="2"/>
</dbReference>
<evidence type="ECO:0000256" key="6">
    <source>
        <dbReference type="PIRSR" id="PIRSR620019-2"/>
    </source>
</evidence>
<dbReference type="InterPro" id="IPR020019">
    <property type="entry name" value="AcTrfase_PglD-like"/>
</dbReference>
<keyword evidence="3" id="KW-0677">Repeat</keyword>
<dbReference type="Gene3D" id="3.40.50.20">
    <property type="match status" value="1"/>
</dbReference>
<dbReference type="GO" id="GO:0016746">
    <property type="term" value="F:acyltransferase activity"/>
    <property type="evidence" value="ECO:0007669"/>
    <property type="project" value="UniProtKB-KW"/>
</dbReference>
<feature type="binding site" evidence="6">
    <location>
        <begin position="33"/>
        <end position="34"/>
    </location>
    <ligand>
        <name>substrate</name>
    </ligand>
</feature>
<dbReference type="EMBL" id="OENE01000010">
    <property type="protein sequence ID" value="SOU88333.1"/>
    <property type="molecule type" value="Genomic_DNA"/>
</dbReference>